<feature type="compositionally biased region" description="Low complexity" evidence="1">
    <location>
        <begin position="347"/>
        <end position="360"/>
    </location>
</feature>
<organism evidence="3 4">
    <name type="scientific">Microbacterium saperdae</name>
    <dbReference type="NCBI Taxonomy" id="69368"/>
    <lineage>
        <taxon>Bacteria</taxon>
        <taxon>Bacillati</taxon>
        <taxon>Actinomycetota</taxon>
        <taxon>Actinomycetes</taxon>
        <taxon>Micrococcales</taxon>
        <taxon>Microbacteriaceae</taxon>
        <taxon>Microbacterium</taxon>
    </lineage>
</organism>
<feature type="transmembrane region" description="Helical" evidence="2">
    <location>
        <begin position="85"/>
        <end position="107"/>
    </location>
</feature>
<feature type="region of interest" description="Disordered" evidence="1">
    <location>
        <begin position="328"/>
        <end position="395"/>
    </location>
</feature>
<evidence type="ECO:0000256" key="2">
    <source>
        <dbReference type="SAM" id="Phobius"/>
    </source>
</evidence>
<dbReference type="Proteomes" id="UP000317209">
    <property type="component" value="Unassembled WGS sequence"/>
</dbReference>
<dbReference type="EMBL" id="VFOX01000001">
    <property type="protein sequence ID" value="TQL87145.1"/>
    <property type="molecule type" value="Genomic_DNA"/>
</dbReference>
<keyword evidence="4" id="KW-1185">Reference proteome</keyword>
<comment type="caution">
    <text evidence="3">The sequence shown here is derived from an EMBL/GenBank/DDBJ whole genome shotgun (WGS) entry which is preliminary data.</text>
</comment>
<accession>A0A543BQN8</accession>
<feature type="compositionally biased region" description="Acidic residues" evidence="1">
    <location>
        <begin position="384"/>
        <end position="395"/>
    </location>
</feature>
<evidence type="ECO:0008006" key="5">
    <source>
        <dbReference type="Google" id="ProtNLM"/>
    </source>
</evidence>
<feature type="compositionally biased region" description="Polar residues" evidence="1">
    <location>
        <begin position="333"/>
        <end position="346"/>
    </location>
</feature>
<proteinExistence type="predicted"/>
<feature type="compositionally biased region" description="Gly residues" evidence="1">
    <location>
        <begin position="361"/>
        <end position="372"/>
    </location>
</feature>
<sequence length="395" mass="40982">MAFDEIFDLDKTRDRSLLRDPDATMLAGELDAVVGRRRRARVSAGAGQDVPRLVAMVEAAAADRVPATVSPEPGATRRAPRHIDWMTVIAGGLAVVAVAVASTLTAVQIATASPVGDALVLLESDEEALASAEQSLSFSRDRIEQQQETGQARAAALWTNLAALTPASEEMRFVGAEALAAVNAAAVTYQAALDAAVLPEALPAWKPTKTDEDSLASVATALDEVQERSVLVDAATVELRDVRTAVERADDEFTAALDTFAVALGSGLQAELDASPDPEQALRDAVQAASARATAADLTTQEGAAALRAYVDSVRALRADQLRIAVELEEESSQNGTWNPGTQTESPTPTDPTTPTNPGTGNPGTGNPGTGNPGPTDPGPTDPEPTDPEPTDPVG</sequence>
<keyword evidence="2" id="KW-1133">Transmembrane helix</keyword>
<evidence type="ECO:0000313" key="4">
    <source>
        <dbReference type="Proteomes" id="UP000317209"/>
    </source>
</evidence>
<protein>
    <recommendedName>
        <fullName evidence="5">DUF5667 domain-containing protein</fullName>
    </recommendedName>
</protein>
<dbReference type="RefSeq" id="WP_141872927.1">
    <property type="nucleotide sequence ID" value="NZ_VFOX01000001.1"/>
</dbReference>
<evidence type="ECO:0000256" key="1">
    <source>
        <dbReference type="SAM" id="MobiDB-lite"/>
    </source>
</evidence>
<evidence type="ECO:0000313" key="3">
    <source>
        <dbReference type="EMBL" id="TQL87145.1"/>
    </source>
</evidence>
<dbReference type="AlphaFoldDB" id="A0A543BQN8"/>
<reference evidence="3 4" key="1">
    <citation type="submission" date="2019-06" db="EMBL/GenBank/DDBJ databases">
        <title>Sequencing the genomes of 1000 actinobacteria strains.</title>
        <authorList>
            <person name="Klenk H.-P."/>
        </authorList>
    </citation>
    <scope>NUCLEOTIDE SEQUENCE [LARGE SCALE GENOMIC DNA]</scope>
    <source>
        <strain evidence="3 4">DSM 20169</strain>
    </source>
</reference>
<keyword evidence="2" id="KW-0472">Membrane</keyword>
<name>A0A543BQN8_9MICO</name>
<dbReference type="OrthoDB" id="9885737at2"/>
<gene>
    <name evidence="3" type="ORF">FB560_2812</name>
</gene>
<keyword evidence="2" id="KW-0812">Transmembrane</keyword>